<dbReference type="AlphaFoldDB" id="A0AAE9MPF6"/>
<evidence type="ECO:0000313" key="5">
    <source>
        <dbReference type="Proteomes" id="UP001056837"/>
    </source>
</evidence>
<reference evidence="3" key="2">
    <citation type="submission" date="2020-04" db="EMBL/GenBank/DDBJ databases">
        <title>Tenacibaculum mesophilum bac2.</title>
        <authorList>
            <person name="Li M."/>
        </authorList>
    </citation>
    <scope>NUCLEOTIDE SEQUENCE</scope>
    <source>
        <strain evidence="3">Bac2</strain>
    </source>
</reference>
<dbReference type="EMBL" id="CP050861">
    <property type="protein sequence ID" value="UTD16721.1"/>
    <property type="molecule type" value="Genomic_DNA"/>
</dbReference>
<feature type="domain" description="N-acetyltransferase" evidence="1">
    <location>
        <begin position="3"/>
        <end position="148"/>
    </location>
</feature>
<dbReference type="SUPFAM" id="SSF55729">
    <property type="entry name" value="Acyl-CoA N-acyltransferases (Nat)"/>
    <property type="match status" value="1"/>
</dbReference>
<evidence type="ECO:0000313" key="2">
    <source>
        <dbReference type="EMBL" id="AZJ31246.1"/>
    </source>
</evidence>
<dbReference type="InterPro" id="IPR016181">
    <property type="entry name" value="Acyl_CoA_acyltransferase"/>
</dbReference>
<dbReference type="Proteomes" id="UP000269693">
    <property type="component" value="Chromosome"/>
</dbReference>
<dbReference type="Pfam" id="PF00583">
    <property type="entry name" value="Acetyltransf_1"/>
    <property type="match status" value="1"/>
</dbReference>
<dbReference type="InterPro" id="IPR000182">
    <property type="entry name" value="GNAT_dom"/>
</dbReference>
<dbReference type="RefSeq" id="WP_047789235.1">
    <property type="nucleotide sequence ID" value="NZ_CANLMG010000010.1"/>
</dbReference>
<protein>
    <submittedName>
        <fullName evidence="3">GNAT family N-acetyltransferase</fullName>
    </submittedName>
</protein>
<reference evidence="2 4" key="1">
    <citation type="submission" date="2018-09" db="EMBL/GenBank/DDBJ databases">
        <title>Insights into the microbiota of Asian seabass (Lates calcarifer) with tenacibaculosis symptoms and description of sp. nov. Tenacibaculum singaporense.</title>
        <authorList>
            <person name="Miyake S."/>
            <person name="Soh M."/>
            <person name="Azman M.N."/>
            <person name="Ngoh S.Y."/>
            <person name="Orban L."/>
            <person name="Seedorf H."/>
        </authorList>
    </citation>
    <scope>NUCLEOTIDE SEQUENCE [LARGE SCALE GENOMIC DNA]</scope>
    <source>
        <strain evidence="2 4">DSM 13764</strain>
    </source>
</reference>
<gene>
    <name evidence="2" type="ORF">D6200_01130</name>
    <name evidence="3" type="ORF">HER15_15055</name>
</gene>
<dbReference type="Gene3D" id="3.40.630.30">
    <property type="match status" value="1"/>
</dbReference>
<name>A0AAE9MPF6_9FLAO</name>
<accession>A0AAE9MPF6</accession>
<evidence type="ECO:0000313" key="3">
    <source>
        <dbReference type="EMBL" id="UTD16721.1"/>
    </source>
</evidence>
<keyword evidence="4" id="KW-1185">Reference proteome</keyword>
<dbReference type="CDD" id="cd04301">
    <property type="entry name" value="NAT_SF"/>
    <property type="match status" value="1"/>
</dbReference>
<dbReference type="GO" id="GO:0016747">
    <property type="term" value="F:acyltransferase activity, transferring groups other than amino-acyl groups"/>
    <property type="evidence" value="ECO:0007669"/>
    <property type="project" value="InterPro"/>
</dbReference>
<evidence type="ECO:0000313" key="4">
    <source>
        <dbReference type="Proteomes" id="UP000269693"/>
    </source>
</evidence>
<evidence type="ECO:0000259" key="1">
    <source>
        <dbReference type="PROSITE" id="PS51186"/>
    </source>
</evidence>
<dbReference type="Proteomes" id="UP001056837">
    <property type="component" value="Chromosome"/>
</dbReference>
<dbReference type="PROSITE" id="PS51186">
    <property type="entry name" value="GNAT"/>
    <property type="match status" value="1"/>
</dbReference>
<organism evidence="3 5">
    <name type="scientific">Tenacibaculum mesophilum</name>
    <dbReference type="NCBI Taxonomy" id="104268"/>
    <lineage>
        <taxon>Bacteria</taxon>
        <taxon>Pseudomonadati</taxon>
        <taxon>Bacteroidota</taxon>
        <taxon>Flavobacteriia</taxon>
        <taxon>Flavobacteriales</taxon>
        <taxon>Flavobacteriaceae</taxon>
        <taxon>Tenacibaculum</taxon>
    </lineage>
</organism>
<dbReference type="EMBL" id="CP032544">
    <property type="protein sequence ID" value="AZJ31246.1"/>
    <property type="molecule type" value="Genomic_DNA"/>
</dbReference>
<sequence length="148" mass="17507">MNIKFNLISKEDILIILPLLHKVNTTTPHDILKNRVIEMVAYPNYECIGVYDNNKLIGICGLWYSTRHYIGKSVEPDHVVIHETYRGKSVGKQLFKWIYNYTKSKGCEAVELNTYTANRKSHKFYYNEGFEIYGFHFLKVLRDDKNFY</sequence>
<proteinExistence type="predicted"/>